<dbReference type="GO" id="GO:0015977">
    <property type="term" value="P:carbon fixation"/>
    <property type="evidence" value="ECO:0007669"/>
    <property type="project" value="InterPro"/>
</dbReference>
<dbReference type="PANTHER" id="PTHR30523:SF6">
    <property type="entry name" value="PHOSPHOENOLPYRUVATE CARBOXYLASE"/>
    <property type="match status" value="1"/>
</dbReference>
<dbReference type="AlphaFoldDB" id="A0A5J9TBL4"/>
<dbReference type="GO" id="GO:0008964">
    <property type="term" value="F:phosphoenolpyruvate carboxylase activity"/>
    <property type="evidence" value="ECO:0007669"/>
    <property type="project" value="InterPro"/>
</dbReference>
<dbReference type="InterPro" id="IPR015813">
    <property type="entry name" value="Pyrv/PenolPyrv_kinase-like_dom"/>
</dbReference>
<organism evidence="2 3">
    <name type="scientific">Eragrostis curvula</name>
    <name type="common">weeping love grass</name>
    <dbReference type="NCBI Taxonomy" id="38414"/>
    <lineage>
        <taxon>Eukaryota</taxon>
        <taxon>Viridiplantae</taxon>
        <taxon>Streptophyta</taxon>
        <taxon>Embryophyta</taxon>
        <taxon>Tracheophyta</taxon>
        <taxon>Spermatophyta</taxon>
        <taxon>Magnoliopsida</taxon>
        <taxon>Liliopsida</taxon>
        <taxon>Poales</taxon>
        <taxon>Poaceae</taxon>
        <taxon>PACMAD clade</taxon>
        <taxon>Chloridoideae</taxon>
        <taxon>Eragrostideae</taxon>
        <taxon>Eragrostidinae</taxon>
        <taxon>Eragrostis</taxon>
    </lineage>
</organism>
<dbReference type="Proteomes" id="UP000324897">
    <property type="component" value="Chromosome 3"/>
</dbReference>
<dbReference type="EMBL" id="RWGY01000039">
    <property type="protein sequence ID" value="TVU08766.1"/>
    <property type="molecule type" value="Genomic_DNA"/>
</dbReference>
<dbReference type="GO" id="GO:0005829">
    <property type="term" value="C:cytosol"/>
    <property type="evidence" value="ECO:0007669"/>
    <property type="project" value="TreeGrafter"/>
</dbReference>
<dbReference type="GO" id="GO:0006099">
    <property type="term" value="P:tricarboxylic acid cycle"/>
    <property type="evidence" value="ECO:0007669"/>
    <property type="project" value="InterPro"/>
</dbReference>
<comment type="caution">
    <text evidence="2">The sequence shown here is derived from an EMBL/GenBank/DDBJ whole genome shotgun (WGS) entry which is preliminary data.</text>
</comment>
<dbReference type="GO" id="GO:0015979">
    <property type="term" value="P:photosynthesis"/>
    <property type="evidence" value="ECO:0007669"/>
    <property type="project" value="UniProtKB-KW"/>
</dbReference>
<dbReference type="Pfam" id="PF00311">
    <property type="entry name" value="PEPcase"/>
    <property type="match status" value="2"/>
</dbReference>
<reference evidence="2 3" key="1">
    <citation type="journal article" date="2019" name="Sci. Rep.">
        <title>A high-quality genome of Eragrostis curvula grass provides insights into Poaceae evolution and supports new strategies to enhance forage quality.</title>
        <authorList>
            <person name="Carballo J."/>
            <person name="Santos B.A.C.M."/>
            <person name="Zappacosta D."/>
            <person name="Garbus I."/>
            <person name="Selva J.P."/>
            <person name="Gallo C.A."/>
            <person name="Diaz A."/>
            <person name="Albertini E."/>
            <person name="Caccamo M."/>
            <person name="Echenique V."/>
        </authorList>
    </citation>
    <scope>NUCLEOTIDE SEQUENCE [LARGE SCALE GENOMIC DNA]</scope>
    <source>
        <strain evidence="3">cv. Victoria</strain>
        <tissue evidence="2">Leaf</tissue>
    </source>
</reference>
<keyword evidence="3" id="KW-1185">Reference proteome</keyword>
<evidence type="ECO:0000313" key="3">
    <source>
        <dbReference type="Proteomes" id="UP000324897"/>
    </source>
</evidence>
<proteinExistence type="predicted"/>
<evidence type="ECO:0000313" key="2">
    <source>
        <dbReference type="EMBL" id="TVU08766.1"/>
    </source>
</evidence>
<evidence type="ECO:0000256" key="1">
    <source>
        <dbReference type="ARBA" id="ARBA00022531"/>
    </source>
</evidence>
<dbReference type="SUPFAM" id="SSF51621">
    <property type="entry name" value="Phosphoenolpyruvate/pyruvate domain"/>
    <property type="match status" value="1"/>
</dbReference>
<sequence length="153" mass="16703">MEVSRVSCAHYRRKVYGDPEFITYVLPSAELRYLNIGSRPAKRKPAGVILCSRGRRRGWCCRLGWASASGCKTAMYAECPFFQSTVDLIEVAAVKADAPMAAHYEEMLVPEDSRGRGAAAGAGAHGGTRCVLVCLGYGWGKCYSRLTANTEEE</sequence>
<dbReference type="Gramene" id="TVU08766">
    <property type="protein sequence ID" value="TVU08766"/>
    <property type="gene ID" value="EJB05_42178"/>
</dbReference>
<dbReference type="InterPro" id="IPR021135">
    <property type="entry name" value="PEP_COase"/>
</dbReference>
<dbReference type="PANTHER" id="PTHR30523">
    <property type="entry name" value="PHOSPHOENOLPYRUVATE CARBOXYLASE"/>
    <property type="match status" value="1"/>
</dbReference>
<accession>A0A5J9TBL4</accession>
<keyword evidence="1" id="KW-0602">Photosynthesis</keyword>
<name>A0A5J9TBL4_9POAL</name>
<feature type="non-terminal residue" evidence="2">
    <location>
        <position position="1"/>
    </location>
</feature>
<protein>
    <submittedName>
        <fullName evidence="2">Uncharacterized protein</fullName>
    </submittedName>
</protein>
<gene>
    <name evidence="2" type="ORF">EJB05_42178</name>
</gene>